<dbReference type="PROSITE" id="PS51257">
    <property type="entry name" value="PROKAR_LIPOPROTEIN"/>
    <property type="match status" value="1"/>
</dbReference>
<evidence type="ECO:0000256" key="1">
    <source>
        <dbReference type="SAM" id="MobiDB-lite"/>
    </source>
</evidence>
<name>A0A6J4H2V6_9MICC</name>
<reference evidence="2" key="1">
    <citation type="submission" date="2020-02" db="EMBL/GenBank/DDBJ databases">
        <authorList>
            <person name="Meier V. D."/>
        </authorList>
    </citation>
    <scope>NUCLEOTIDE SEQUENCE</scope>
    <source>
        <strain evidence="2">AVDCRST_MAG83</strain>
    </source>
</reference>
<dbReference type="EMBL" id="CADCTE010000002">
    <property type="protein sequence ID" value="CAA9211048.1"/>
    <property type="molecule type" value="Genomic_DNA"/>
</dbReference>
<dbReference type="RefSeq" id="WP_294563339.1">
    <property type="nucleotide sequence ID" value="NZ_CADCTE010000002.1"/>
</dbReference>
<gene>
    <name evidence="2" type="ORF">AVDCRST_MAG83-53</name>
</gene>
<evidence type="ECO:0000313" key="2">
    <source>
        <dbReference type="EMBL" id="CAA9211048.1"/>
    </source>
</evidence>
<organism evidence="2">
    <name type="scientific">uncultured Arthrobacter sp</name>
    <dbReference type="NCBI Taxonomy" id="114050"/>
    <lineage>
        <taxon>Bacteria</taxon>
        <taxon>Bacillati</taxon>
        <taxon>Actinomycetota</taxon>
        <taxon>Actinomycetes</taxon>
        <taxon>Micrococcales</taxon>
        <taxon>Micrococcaceae</taxon>
        <taxon>Arthrobacter</taxon>
        <taxon>environmental samples</taxon>
    </lineage>
</organism>
<protein>
    <submittedName>
        <fullName evidence="2">Uncharacterized protein</fullName>
    </submittedName>
</protein>
<proteinExistence type="predicted"/>
<feature type="region of interest" description="Disordered" evidence="1">
    <location>
        <begin position="141"/>
        <end position="165"/>
    </location>
</feature>
<dbReference type="AlphaFoldDB" id="A0A6J4H2V6"/>
<sequence length="165" mass="16620">MQFRPPLLRSAVLGGALLLAVGCGTPGAPIACTEIGAEDGVAVIVAAERARGVSGLALEVCWEGRCREPELRLEAGSTTVDLGCSPDGTCSGSASPDGTLVGFAPLDLPEGEVEVRAAVTGPDGHAGEPDSVRATAEVVRPNGPRCPGEAHQLALTLDSDGLSPR</sequence>
<accession>A0A6J4H2V6</accession>